<dbReference type="Proteomes" id="UP000215828">
    <property type="component" value="Unassembled WGS sequence"/>
</dbReference>
<evidence type="ECO:0000256" key="2">
    <source>
        <dbReference type="ARBA" id="ARBA00022862"/>
    </source>
</evidence>
<comment type="caution">
    <text evidence="7">The sequence shown here is derived from an EMBL/GenBank/DDBJ whole genome shotgun (WGS) entry which is preliminary data.</text>
</comment>
<dbReference type="NCBIfam" id="NF001808">
    <property type="entry name" value="PRK00522.1"/>
    <property type="match status" value="1"/>
</dbReference>
<dbReference type="PANTHER" id="PTHR43110:SF1">
    <property type="entry name" value="THIOL PEROXIDASE"/>
    <property type="match status" value="1"/>
</dbReference>
<organism evidence="7 8">
    <name type="scientific">Lactobacillus taiwanensis</name>
    <dbReference type="NCBI Taxonomy" id="508451"/>
    <lineage>
        <taxon>Bacteria</taxon>
        <taxon>Bacillati</taxon>
        <taxon>Bacillota</taxon>
        <taxon>Bacilli</taxon>
        <taxon>Lactobacillales</taxon>
        <taxon>Lactobacillaceae</taxon>
        <taxon>Lactobacillus</taxon>
    </lineage>
</organism>
<keyword evidence="2" id="KW-0049">Antioxidant</keyword>
<proteinExistence type="predicted"/>
<dbReference type="EMBL" id="NGNX01000008">
    <property type="protein sequence ID" value="OYR92615.1"/>
    <property type="molecule type" value="Genomic_DNA"/>
</dbReference>
<reference evidence="7 8" key="1">
    <citation type="submission" date="2017-04" db="EMBL/GenBank/DDBJ databases">
        <authorList>
            <person name="Afonso C.L."/>
            <person name="Miller P.J."/>
            <person name="Scott M.A."/>
            <person name="Spackman E."/>
            <person name="Goraichik I."/>
            <person name="Dimitrov K.M."/>
            <person name="Suarez D.L."/>
            <person name="Swayne D.E."/>
        </authorList>
    </citation>
    <scope>NUCLEOTIDE SEQUENCE [LARGE SCALE GENOMIC DNA]</scope>
    <source>
        <strain evidence="7 8">609q</strain>
    </source>
</reference>
<gene>
    <name evidence="6" type="ORF">CBF53_02470</name>
    <name evidence="7" type="ORF">CBF70_02910</name>
</gene>
<dbReference type="PROSITE" id="PS51352">
    <property type="entry name" value="THIOREDOXIN_2"/>
    <property type="match status" value="1"/>
</dbReference>
<accession>A0A256LGM9</accession>
<dbReference type="AlphaFoldDB" id="A0A256LGM9"/>
<keyword evidence="4" id="KW-0676">Redox-active center</keyword>
<evidence type="ECO:0000259" key="5">
    <source>
        <dbReference type="PROSITE" id="PS51352"/>
    </source>
</evidence>
<protein>
    <submittedName>
        <fullName evidence="7">Lipid hydroperoxide peroxidase</fullName>
    </submittedName>
</protein>
<dbReference type="InterPro" id="IPR013766">
    <property type="entry name" value="Thioredoxin_domain"/>
</dbReference>
<dbReference type="Gene3D" id="3.40.30.10">
    <property type="entry name" value="Glutaredoxin"/>
    <property type="match status" value="1"/>
</dbReference>
<keyword evidence="3" id="KW-1015">Disulfide bond</keyword>
<keyword evidence="9" id="KW-1185">Reference proteome</keyword>
<dbReference type="CDD" id="cd03014">
    <property type="entry name" value="PRX_Atyp2cys"/>
    <property type="match status" value="1"/>
</dbReference>
<dbReference type="InterPro" id="IPR036249">
    <property type="entry name" value="Thioredoxin-like_sf"/>
</dbReference>
<reference evidence="8 9" key="3">
    <citation type="submission" date="2017-09" db="EMBL/GenBank/DDBJ databases">
        <title>Tripartite evolution among Lactobacillus johnsonii, Lactobacillus taiwanensis, Lactobacillus reuteri and their rodent host.</title>
        <authorList>
            <person name="Wang T."/>
            <person name="Knowles S."/>
            <person name="Cheng C."/>
        </authorList>
    </citation>
    <scope>NUCLEOTIDE SEQUENCE [LARGE SCALE GENOMIC DNA]</scope>
    <source>
        <strain evidence="7 8">609q</strain>
        <strain evidence="6 9">609u</strain>
    </source>
</reference>
<reference evidence="6 9" key="2">
    <citation type="submission" date="2017-05" db="EMBL/GenBank/DDBJ databases">
        <authorList>
            <person name="Lin X.B."/>
            <person name="Stothard P."/>
            <person name="Tasseva G."/>
            <person name="Walter J."/>
        </authorList>
    </citation>
    <scope>NUCLEOTIDE SEQUENCE [LARGE SCALE GENOMIC DNA]</scope>
    <source>
        <strain evidence="6 9">609u</strain>
    </source>
</reference>
<dbReference type="Proteomes" id="UP000216316">
    <property type="component" value="Unassembled WGS sequence"/>
</dbReference>
<dbReference type="PANTHER" id="PTHR43110">
    <property type="entry name" value="THIOL PEROXIDASE"/>
    <property type="match status" value="1"/>
</dbReference>
<dbReference type="InterPro" id="IPR050455">
    <property type="entry name" value="Tpx_Peroxidase_subfamily"/>
</dbReference>
<dbReference type="InterPro" id="IPR013740">
    <property type="entry name" value="Redoxin"/>
</dbReference>
<keyword evidence="1 7" id="KW-0575">Peroxidase</keyword>
<dbReference type="InterPro" id="IPR002065">
    <property type="entry name" value="TPX"/>
</dbReference>
<name>A0A256LGM9_9LACO</name>
<evidence type="ECO:0000313" key="6">
    <source>
        <dbReference type="EMBL" id="OYR88635.1"/>
    </source>
</evidence>
<evidence type="ECO:0000313" key="9">
    <source>
        <dbReference type="Proteomes" id="UP000216316"/>
    </source>
</evidence>
<sequence length="164" mass="18368">MKVTFKGKEVKLIGIPPEVGDSMPNFTVLNKDKHKVTKDNLLGKVSLISVVPDINTPVCSIQTKTFNQTMDQFPNVNFLTISTNTIQDQQNWCAAEDVKNMQLMSDKNLSFGKATGLLIPESGILARSVWVLDPNGKILYRELVDEITHEPNYDAVLNELKQLH</sequence>
<feature type="domain" description="Thioredoxin" evidence="5">
    <location>
        <begin position="17"/>
        <end position="164"/>
    </location>
</feature>
<keyword evidence="1 7" id="KW-0560">Oxidoreductase</keyword>
<dbReference type="EMBL" id="NGNV01000008">
    <property type="protein sequence ID" value="OYR88635.1"/>
    <property type="molecule type" value="Genomic_DNA"/>
</dbReference>
<evidence type="ECO:0000256" key="1">
    <source>
        <dbReference type="ARBA" id="ARBA00022559"/>
    </source>
</evidence>
<dbReference type="RefSeq" id="WP_057719255.1">
    <property type="nucleotide sequence ID" value="NZ_CAOXJC010000011.1"/>
</dbReference>
<dbReference type="SUPFAM" id="SSF52833">
    <property type="entry name" value="Thioredoxin-like"/>
    <property type="match status" value="1"/>
</dbReference>
<evidence type="ECO:0000256" key="4">
    <source>
        <dbReference type="ARBA" id="ARBA00023284"/>
    </source>
</evidence>
<dbReference type="GO" id="GO:0008379">
    <property type="term" value="F:thioredoxin peroxidase activity"/>
    <property type="evidence" value="ECO:0007669"/>
    <property type="project" value="InterPro"/>
</dbReference>
<evidence type="ECO:0000313" key="8">
    <source>
        <dbReference type="Proteomes" id="UP000215828"/>
    </source>
</evidence>
<dbReference type="Pfam" id="PF08534">
    <property type="entry name" value="Redoxin"/>
    <property type="match status" value="1"/>
</dbReference>
<evidence type="ECO:0000256" key="3">
    <source>
        <dbReference type="ARBA" id="ARBA00023157"/>
    </source>
</evidence>
<evidence type="ECO:0000313" key="7">
    <source>
        <dbReference type="EMBL" id="OYR92615.1"/>
    </source>
</evidence>